<proteinExistence type="inferred from homology"/>
<dbReference type="InterPro" id="IPR026992">
    <property type="entry name" value="DIOX_N"/>
</dbReference>
<dbReference type="InterPro" id="IPR027443">
    <property type="entry name" value="IPNS-like_sf"/>
</dbReference>
<dbReference type="InterPro" id="IPR044861">
    <property type="entry name" value="IPNS-like_FE2OG_OXY"/>
</dbReference>
<dbReference type="InterPro" id="IPR005123">
    <property type="entry name" value="Oxoglu/Fe-dep_dioxygenase_dom"/>
</dbReference>
<dbReference type="GO" id="GO:0016706">
    <property type="term" value="F:2-oxoglutarate-dependent dioxygenase activity"/>
    <property type="evidence" value="ECO:0007669"/>
    <property type="project" value="UniProtKB-ARBA"/>
</dbReference>
<evidence type="ECO:0000313" key="9">
    <source>
        <dbReference type="Proteomes" id="UP001161247"/>
    </source>
</evidence>
<feature type="domain" description="Fe2OG dioxygenase" evidence="7">
    <location>
        <begin position="220"/>
        <end position="326"/>
    </location>
</feature>
<evidence type="ECO:0000256" key="2">
    <source>
        <dbReference type="ARBA" id="ARBA00022723"/>
    </source>
</evidence>
<dbReference type="SUPFAM" id="SSF51197">
    <property type="entry name" value="Clavaminate synthase-like"/>
    <property type="match status" value="1"/>
</dbReference>
<dbReference type="Proteomes" id="UP001161247">
    <property type="component" value="Chromosome 2"/>
</dbReference>
<name>A0AAV1CN60_OLDCO</name>
<keyword evidence="9" id="KW-1185">Reference proteome</keyword>
<evidence type="ECO:0000256" key="3">
    <source>
        <dbReference type="ARBA" id="ARBA00023002"/>
    </source>
</evidence>
<dbReference type="PANTHER" id="PTHR10209">
    <property type="entry name" value="OXIDOREDUCTASE, 2OG-FE II OXYGENASE FAMILY PROTEIN"/>
    <property type="match status" value="1"/>
</dbReference>
<dbReference type="FunFam" id="2.60.120.330:FF:000026">
    <property type="entry name" value="DIBOA-glucoside dioxygenase BX6"/>
    <property type="match status" value="1"/>
</dbReference>
<keyword evidence="2 5" id="KW-0479">Metal-binding</keyword>
<sequence>MAAITTAIPNHQPDPNSQISRQEEVKKFDESKIGVKGLVDRGVTSIPAFFVHPNPPDRSSHHSNPTPDFADSGPTPKIPLIDFSSPRSTIVDQVREAASKFGFFQIINHSVPPSSIKKILTAIKEFFELPESVKMEYYSREFTKGAVYSTNFDLYQSKAASWRDTLQMGLSPNMADPENVPPPCRETVPEWDKEVVKISEEVLDILFEGLGLEDGLNKLKEMTCLDGRVMAAHYYPYCPQPELTAGLTSHTDPGLLTVLVQNQVPGLQVKVGDKWVDLEPVEGGIIINIGDNLQIMSNDEYISVEHRVLANPLRESRVSAAVFLKPSRRDLLCGPFPELTSAEKPARFRQFTLADYMTRFFSKELDGKTLVNYYRA</sequence>
<protein>
    <submittedName>
        <fullName evidence="8">OLC1v1032965C1</fullName>
    </submittedName>
</protein>
<evidence type="ECO:0000256" key="5">
    <source>
        <dbReference type="RuleBase" id="RU003682"/>
    </source>
</evidence>
<dbReference type="PANTHER" id="PTHR10209:SF751">
    <property type="entry name" value="OS06G0255100 PROTEIN"/>
    <property type="match status" value="1"/>
</dbReference>
<dbReference type="EMBL" id="OX459119">
    <property type="protein sequence ID" value="CAI9096755.1"/>
    <property type="molecule type" value="Genomic_DNA"/>
</dbReference>
<dbReference type="GO" id="GO:0046872">
    <property type="term" value="F:metal ion binding"/>
    <property type="evidence" value="ECO:0007669"/>
    <property type="project" value="UniProtKB-KW"/>
</dbReference>
<evidence type="ECO:0000259" key="7">
    <source>
        <dbReference type="PROSITE" id="PS51471"/>
    </source>
</evidence>
<dbReference type="Gene3D" id="2.60.120.330">
    <property type="entry name" value="B-lactam Antibiotic, Isopenicillin N Synthase, Chain"/>
    <property type="match status" value="1"/>
</dbReference>
<feature type="region of interest" description="Disordered" evidence="6">
    <location>
        <begin position="50"/>
        <end position="77"/>
    </location>
</feature>
<evidence type="ECO:0000313" key="8">
    <source>
        <dbReference type="EMBL" id="CAI9096755.1"/>
    </source>
</evidence>
<dbReference type="PROSITE" id="PS51471">
    <property type="entry name" value="FE2OG_OXY"/>
    <property type="match status" value="1"/>
</dbReference>
<dbReference type="Pfam" id="PF14226">
    <property type="entry name" value="DIOX_N"/>
    <property type="match status" value="1"/>
</dbReference>
<reference evidence="8" key="1">
    <citation type="submission" date="2023-03" db="EMBL/GenBank/DDBJ databases">
        <authorList>
            <person name="Julca I."/>
        </authorList>
    </citation>
    <scope>NUCLEOTIDE SEQUENCE</scope>
</reference>
<dbReference type="GO" id="GO:0002238">
    <property type="term" value="P:response to molecule of fungal origin"/>
    <property type="evidence" value="ECO:0007669"/>
    <property type="project" value="UniProtKB-ARBA"/>
</dbReference>
<evidence type="ECO:0000256" key="1">
    <source>
        <dbReference type="ARBA" id="ARBA00008056"/>
    </source>
</evidence>
<keyword evidence="4 5" id="KW-0408">Iron</keyword>
<gene>
    <name evidence="8" type="ORF">OLC1_LOCUS7429</name>
</gene>
<comment type="similarity">
    <text evidence="1 5">Belongs to the iron/ascorbate-dependent oxidoreductase family.</text>
</comment>
<accession>A0AAV1CN60</accession>
<dbReference type="Pfam" id="PF03171">
    <property type="entry name" value="2OG-FeII_Oxy"/>
    <property type="match status" value="1"/>
</dbReference>
<dbReference type="GO" id="GO:0009805">
    <property type="term" value="P:coumarin biosynthetic process"/>
    <property type="evidence" value="ECO:0007669"/>
    <property type="project" value="UniProtKB-ARBA"/>
</dbReference>
<organism evidence="8 9">
    <name type="scientific">Oldenlandia corymbosa var. corymbosa</name>
    <dbReference type="NCBI Taxonomy" id="529605"/>
    <lineage>
        <taxon>Eukaryota</taxon>
        <taxon>Viridiplantae</taxon>
        <taxon>Streptophyta</taxon>
        <taxon>Embryophyta</taxon>
        <taxon>Tracheophyta</taxon>
        <taxon>Spermatophyta</taxon>
        <taxon>Magnoliopsida</taxon>
        <taxon>eudicotyledons</taxon>
        <taxon>Gunneridae</taxon>
        <taxon>Pentapetalae</taxon>
        <taxon>asterids</taxon>
        <taxon>lamiids</taxon>
        <taxon>Gentianales</taxon>
        <taxon>Rubiaceae</taxon>
        <taxon>Rubioideae</taxon>
        <taxon>Spermacoceae</taxon>
        <taxon>Hedyotis-Oldenlandia complex</taxon>
        <taxon>Oldenlandia</taxon>
    </lineage>
</organism>
<evidence type="ECO:0000256" key="4">
    <source>
        <dbReference type="ARBA" id="ARBA00023004"/>
    </source>
</evidence>
<feature type="compositionally biased region" description="Polar residues" evidence="6">
    <location>
        <begin position="7"/>
        <end position="20"/>
    </location>
</feature>
<feature type="region of interest" description="Disordered" evidence="6">
    <location>
        <begin position="1"/>
        <end position="26"/>
    </location>
</feature>
<dbReference type="AlphaFoldDB" id="A0AAV1CN60"/>
<keyword evidence="3 5" id="KW-0560">Oxidoreductase</keyword>
<evidence type="ECO:0000256" key="6">
    <source>
        <dbReference type="SAM" id="MobiDB-lite"/>
    </source>
</evidence>